<dbReference type="OMA" id="WKHEIFD"/>
<dbReference type="Pfam" id="PF23558">
    <property type="entry name" value="TPR_P4H"/>
    <property type="match status" value="1"/>
</dbReference>
<feature type="domain" description="Prolyl 4-hydroxylase N-terminal" evidence="3">
    <location>
        <begin position="30"/>
        <end position="162"/>
    </location>
</feature>
<dbReference type="GO" id="GO:0005783">
    <property type="term" value="C:endoplasmic reticulum"/>
    <property type="evidence" value="ECO:0007669"/>
    <property type="project" value="InterPro"/>
</dbReference>
<keyword evidence="2" id="KW-0732">Signal</keyword>
<keyword evidence="5" id="KW-0560">Oxidoreductase</keyword>
<feature type="repeat" description="TPR" evidence="1">
    <location>
        <begin position="217"/>
        <end position="250"/>
    </location>
</feature>
<dbReference type="GO" id="GO:0004656">
    <property type="term" value="F:procollagen-proline 4-dioxygenase activity"/>
    <property type="evidence" value="ECO:0007669"/>
    <property type="project" value="InterPro"/>
</dbReference>
<dbReference type="InterPro" id="IPR013547">
    <property type="entry name" value="P4H_N"/>
</dbReference>
<dbReference type="Proteomes" id="UP000009192">
    <property type="component" value="Unassembled WGS sequence"/>
</dbReference>
<dbReference type="EMBL" id="CH933806">
    <property type="protein sequence ID" value="EDW15493.1"/>
    <property type="molecule type" value="Genomic_DNA"/>
</dbReference>
<sequence>MIRLSAVLLMLGLACFEVGNIAAECAGPTMGINSFLQLEAVLVKHLESYVDKVQNEQETISSYLTDIDNLHEHMNSTEEYYGNPINAFLTINRFASLWKHEIFDVLLANNTHSEYINAIDSEMDKKKLRGPTNEDLLIAAGNLLDMQELTGIPTSELANEVVLRDFYTDKNVTLSASECYEIGRSFYDLQSYEYAAQWLQQARKRASLETSASASKIHILEHLALVYKKLNNTKLAYKLTNEILKLEPTNQAALNTKTLLQTELLLDRIRISKVTVDEQTDENHLEL</sequence>
<feature type="chain" id="PRO_5002813514" evidence="2">
    <location>
        <begin position="23"/>
        <end position="287"/>
    </location>
</feature>
<evidence type="ECO:0000313" key="6">
    <source>
        <dbReference type="Proteomes" id="UP000009192"/>
    </source>
</evidence>
<dbReference type="Pfam" id="PF08336">
    <property type="entry name" value="P4Ha_N"/>
    <property type="match status" value="1"/>
</dbReference>
<evidence type="ECO:0000259" key="3">
    <source>
        <dbReference type="Pfam" id="PF08336"/>
    </source>
</evidence>
<name>B4K8S4_DROMO</name>
<evidence type="ECO:0000256" key="1">
    <source>
        <dbReference type="PROSITE-ProRule" id="PRU00339"/>
    </source>
</evidence>
<dbReference type="eggNOG" id="KOG1591">
    <property type="taxonomic scope" value="Eukaryota"/>
</dbReference>
<organism evidence="5 6">
    <name type="scientific">Drosophila mojavensis</name>
    <name type="common">Fruit fly</name>
    <dbReference type="NCBI Taxonomy" id="7230"/>
    <lineage>
        <taxon>Eukaryota</taxon>
        <taxon>Metazoa</taxon>
        <taxon>Ecdysozoa</taxon>
        <taxon>Arthropoda</taxon>
        <taxon>Hexapoda</taxon>
        <taxon>Insecta</taxon>
        <taxon>Pterygota</taxon>
        <taxon>Neoptera</taxon>
        <taxon>Endopterygota</taxon>
        <taxon>Diptera</taxon>
        <taxon>Brachycera</taxon>
        <taxon>Muscomorpha</taxon>
        <taxon>Ephydroidea</taxon>
        <taxon>Drosophilidae</taxon>
        <taxon>Drosophila</taxon>
    </lineage>
</organism>
<dbReference type="InterPro" id="IPR059068">
    <property type="entry name" value="TPR_P4H"/>
</dbReference>
<accession>B4K8S4</accession>
<keyword evidence="1" id="KW-0802">TPR repeat</keyword>
<dbReference type="HOGENOM" id="CLU_994892_0_0_1"/>
<dbReference type="AlphaFoldDB" id="B4K8S4"/>
<dbReference type="InParanoid" id="B4K8S4"/>
<dbReference type="InterPro" id="IPR011990">
    <property type="entry name" value="TPR-like_helical_dom_sf"/>
</dbReference>
<evidence type="ECO:0000256" key="2">
    <source>
        <dbReference type="SAM" id="SignalP"/>
    </source>
</evidence>
<dbReference type="Gene3D" id="6.10.140.1460">
    <property type="match status" value="1"/>
</dbReference>
<evidence type="ECO:0000259" key="4">
    <source>
        <dbReference type="Pfam" id="PF23558"/>
    </source>
</evidence>
<proteinExistence type="predicted"/>
<dbReference type="SUPFAM" id="SSF48452">
    <property type="entry name" value="TPR-like"/>
    <property type="match status" value="1"/>
</dbReference>
<dbReference type="OrthoDB" id="7859885at2759"/>
<feature type="domain" description="Prolyl 4-hydroxylase peptide-substrate-binding" evidence="4">
    <location>
        <begin position="177"/>
        <end position="253"/>
    </location>
</feature>
<keyword evidence="6" id="KW-1185">Reference proteome</keyword>
<protein>
    <submittedName>
        <fullName evidence="5">Uncharacterized protein</fullName>
        <ecNumber evidence="5">1.13.11.-</ecNumber>
        <ecNumber evidence="5">1.14.11.2</ecNumber>
    </submittedName>
</protein>
<reference evidence="5 6" key="1">
    <citation type="journal article" date="2007" name="Nature">
        <title>Evolution of genes and genomes on the Drosophila phylogeny.</title>
        <authorList>
            <consortium name="Drosophila 12 Genomes Consortium"/>
            <person name="Clark A.G."/>
            <person name="Eisen M.B."/>
            <person name="Smith D.R."/>
            <person name="Bergman C.M."/>
            <person name="Oliver B."/>
            <person name="Markow T.A."/>
            <person name="Kaufman T.C."/>
            <person name="Kellis M."/>
            <person name="Gelbart W."/>
            <person name="Iyer V.N."/>
            <person name="Pollard D.A."/>
            <person name="Sackton T.B."/>
            <person name="Larracuente A.M."/>
            <person name="Singh N.D."/>
            <person name="Abad J.P."/>
            <person name="Abt D.N."/>
            <person name="Adryan B."/>
            <person name="Aguade M."/>
            <person name="Akashi H."/>
            <person name="Anderson W.W."/>
            <person name="Aquadro C.F."/>
            <person name="Ardell D.H."/>
            <person name="Arguello R."/>
            <person name="Artieri C.G."/>
            <person name="Barbash D.A."/>
            <person name="Barker D."/>
            <person name="Barsanti P."/>
            <person name="Batterham P."/>
            <person name="Batzoglou S."/>
            <person name="Begun D."/>
            <person name="Bhutkar A."/>
            <person name="Blanco E."/>
            <person name="Bosak S.A."/>
            <person name="Bradley R.K."/>
            <person name="Brand A.D."/>
            <person name="Brent M.R."/>
            <person name="Brooks A.N."/>
            <person name="Brown R.H."/>
            <person name="Butlin R.K."/>
            <person name="Caggese C."/>
            <person name="Calvi B.R."/>
            <person name="Bernardo de Carvalho A."/>
            <person name="Caspi A."/>
            <person name="Castrezana S."/>
            <person name="Celniker S.E."/>
            <person name="Chang J.L."/>
            <person name="Chapple C."/>
            <person name="Chatterji S."/>
            <person name="Chinwalla A."/>
            <person name="Civetta A."/>
            <person name="Clifton S.W."/>
            <person name="Comeron J.M."/>
            <person name="Costello J.C."/>
            <person name="Coyne J.A."/>
            <person name="Daub J."/>
            <person name="David R.G."/>
            <person name="Delcher A.L."/>
            <person name="Delehaunty K."/>
            <person name="Do C.B."/>
            <person name="Ebling H."/>
            <person name="Edwards K."/>
            <person name="Eickbush T."/>
            <person name="Evans J.D."/>
            <person name="Filipski A."/>
            <person name="Findeiss S."/>
            <person name="Freyhult E."/>
            <person name="Fulton L."/>
            <person name="Fulton R."/>
            <person name="Garcia A.C."/>
            <person name="Gardiner A."/>
            <person name="Garfield D.A."/>
            <person name="Garvin B.E."/>
            <person name="Gibson G."/>
            <person name="Gilbert D."/>
            <person name="Gnerre S."/>
            <person name="Godfrey J."/>
            <person name="Good R."/>
            <person name="Gotea V."/>
            <person name="Gravely B."/>
            <person name="Greenberg A.J."/>
            <person name="Griffiths-Jones S."/>
            <person name="Gross S."/>
            <person name="Guigo R."/>
            <person name="Gustafson E.A."/>
            <person name="Haerty W."/>
            <person name="Hahn M.W."/>
            <person name="Halligan D.L."/>
            <person name="Halpern A.L."/>
            <person name="Halter G.M."/>
            <person name="Han M.V."/>
            <person name="Heger A."/>
            <person name="Hillier L."/>
            <person name="Hinrichs A.S."/>
            <person name="Holmes I."/>
            <person name="Hoskins R.A."/>
            <person name="Hubisz M.J."/>
            <person name="Hultmark D."/>
            <person name="Huntley M.A."/>
            <person name="Jaffe D.B."/>
            <person name="Jagadeeshan S."/>
            <person name="Jeck W.R."/>
            <person name="Johnson J."/>
            <person name="Jones C.D."/>
            <person name="Jordan W.C."/>
            <person name="Karpen G.H."/>
            <person name="Kataoka E."/>
            <person name="Keightley P.D."/>
            <person name="Kheradpour P."/>
            <person name="Kirkness E.F."/>
            <person name="Koerich L.B."/>
            <person name="Kristiansen K."/>
            <person name="Kudrna D."/>
            <person name="Kulathinal R.J."/>
            <person name="Kumar S."/>
            <person name="Kwok R."/>
            <person name="Lander E."/>
            <person name="Langley C.H."/>
            <person name="Lapoint R."/>
            <person name="Lazzaro B.P."/>
            <person name="Lee S.J."/>
            <person name="Levesque L."/>
            <person name="Li R."/>
            <person name="Lin C.F."/>
            <person name="Lin M.F."/>
            <person name="Lindblad-Toh K."/>
            <person name="Llopart A."/>
            <person name="Long M."/>
            <person name="Low L."/>
            <person name="Lozovsky E."/>
            <person name="Lu J."/>
            <person name="Luo M."/>
            <person name="Machado C.A."/>
            <person name="Makalowski W."/>
            <person name="Marzo M."/>
            <person name="Matsuda M."/>
            <person name="Matzkin L."/>
            <person name="McAllister B."/>
            <person name="McBride C.S."/>
            <person name="McKernan B."/>
            <person name="McKernan K."/>
            <person name="Mendez-Lago M."/>
            <person name="Minx P."/>
            <person name="Mollenhauer M.U."/>
            <person name="Montooth K."/>
            <person name="Mount S.M."/>
            <person name="Mu X."/>
            <person name="Myers E."/>
            <person name="Negre B."/>
            <person name="Newfeld S."/>
            <person name="Nielsen R."/>
            <person name="Noor M.A."/>
            <person name="O'Grady P."/>
            <person name="Pachter L."/>
            <person name="Papaceit M."/>
            <person name="Parisi M.J."/>
            <person name="Parisi M."/>
            <person name="Parts L."/>
            <person name="Pedersen J.S."/>
            <person name="Pesole G."/>
            <person name="Phillippy A.M."/>
            <person name="Ponting C.P."/>
            <person name="Pop M."/>
            <person name="Porcelli D."/>
            <person name="Powell J.R."/>
            <person name="Prohaska S."/>
            <person name="Pruitt K."/>
            <person name="Puig M."/>
            <person name="Quesneville H."/>
            <person name="Ram K.R."/>
            <person name="Rand D."/>
            <person name="Rasmussen M.D."/>
            <person name="Reed L.K."/>
            <person name="Reenan R."/>
            <person name="Reily A."/>
            <person name="Remington K.A."/>
            <person name="Rieger T.T."/>
            <person name="Ritchie M.G."/>
            <person name="Robin C."/>
            <person name="Rogers Y.H."/>
            <person name="Rohde C."/>
            <person name="Rozas J."/>
            <person name="Rubenfield M.J."/>
            <person name="Ruiz A."/>
            <person name="Russo S."/>
            <person name="Salzberg S.L."/>
            <person name="Sanchez-Gracia A."/>
            <person name="Saranga D.J."/>
            <person name="Sato H."/>
            <person name="Schaeffer S.W."/>
            <person name="Schatz M.C."/>
            <person name="Schlenke T."/>
            <person name="Schwartz R."/>
            <person name="Segarra C."/>
            <person name="Singh R.S."/>
            <person name="Sirot L."/>
            <person name="Sirota M."/>
            <person name="Sisneros N.B."/>
            <person name="Smith C.D."/>
            <person name="Smith T.F."/>
            <person name="Spieth J."/>
            <person name="Stage D.E."/>
            <person name="Stark A."/>
            <person name="Stephan W."/>
            <person name="Strausberg R.L."/>
            <person name="Strempel S."/>
            <person name="Sturgill D."/>
            <person name="Sutton G."/>
            <person name="Sutton G.G."/>
            <person name="Tao W."/>
            <person name="Teichmann S."/>
            <person name="Tobari Y.N."/>
            <person name="Tomimura Y."/>
            <person name="Tsolas J.M."/>
            <person name="Valente V.L."/>
            <person name="Venter E."/>
            <person name="Venter J.C."/>
            <person name="Vicario S."/>
            <person name="Vieira F.G."/>
            <person name="Vilella A.J."/>
            <person name="Villasante A."/>
            <person name="Walenz B."/>
            <person name="Wang J."/>
            <person name="Wasserman M."/>
            <person name="Watts T."/>
            <person name="Wilson D."/>
            <person name="Wilson R.K."/>
            <person name="Wing R.A."/>
            <person name="Wolfner M.F."/>
            <person name="Wong A."/>
            <person name="Wong G.K."/>
            <person name="Wu C.I."/>
            <person name="Wu G."/>
            <person name="Yamamoto D."/>
            <person name="Yang H.P."/>
            <person name="Yang S.P."/>
            <person name="Yorke J.A."/>
            <person name="Yoshida K."/>
            <person name="Zdobnov E."/>
            <person name="Zhang P."/>
            <person name="Zhang Y."/>
            <person name="Zimin A.V."/>
            <person name="Baldwin J."/>
            <person name="Abdouelleil A."/>
            <person name="Abdulkadir J."/>
            <person name="Abebe A."/>
            <person name="Abera B."/>
            <person name="Abreu J."/>
            <person name="Acer S.C."/>
            <person name="Aftuck L."/>
            <person name="Alexander A."/>
            <person name="An P."/>
            <person name="Anderson E."/>
            <person name="Anderson S."/>
            <person name="Arachi H."/>
            <person name="Azer M."/>
            <person name="Bachantsang P."/>
            <person name="Barry A."/>
            <person name="Bayul T."/>
            <person name="Berlin A."/>
            <person name="Bessette D."/>
            <person name="Bloom T."/>
            <person name="Blye J."/>
            <person name="Boguslavskiy L."/>
            <person name="Bonnet C."/>
            <person name="Boukhgalter B."/>
            <person name="Bourzgui I."/>
            <person name="Brown A."/>
            <person name="Cahill P."/>
            <person name="Channer S."/>
            <person name="Cheshatsang Y."/>
            <person name="Chuda L."/>
            <person name="Citroen M."/>
            <person name="Collymore A."/>
            <person name="Cooke P."/>
            <person name="Costello M."/>
            <person name="D'Aco K."/>
            <person name="Daza R."/>
            <person name="De Haan G."/>
            <person name="DeGray S."/>
            <person name="DeMaso C."/>
            <person name="Dhargay N."/>
            <person name="Dooley K."/>
            <person name="Dooley E."/>
            <person name="Doricent M."/>
            <person name="Dorje P."/>
            <person name="Dorjee K."/>
            <person name="Dupes A."/>
            <person name="Elong R."/>
            <person name="Falk J."/>
            <person name="Farina A."/>
            <person name="Faro S."/>
            <person name="Ferguson D."/>
            <person name="Fisher S."/>
            <person name="Foley C.D."/>
            <person name="Franke A."/>
            <person name="Friedrich D."/>
            <person name="Gadbois L."/>
            <person name="Gearin G."/>
            <person name="Gearin C.R."/>
            <person name="Giannoukos G."/>
            <person name="Goode T."/>
            <person name="Graham J."/>
            <person name="Grandbois E."/>
            <person name="Grewal S."/>
            <person name="Gyaltsen K."/>
            <person name="Hafez N."/>
            <person name="Hagos B."/>
            <person name="Hall J."/>
            <person name="Henson C."/>
            <person name="Hollinger A."/>
            <person name="Honan T."/>
            <person name="Huard M.D."/>
            <person name="Hughes L."/>
            <person name="Hurhula B."/>
            <person name="Husby M.E."/>
            <person name="Kamat A."/>
            <person name="Kanga B."/>
            <person name="Kashin S."/>
            <person name="Khazanovich D."/>
            <person name="Kisner P."/>
            <person name="Lance K."/>
            <person name="Lara M."/>
            <person name="Lee W."/>
            <person name="Lennon N."/>
            <person name="Letendre F."/>
            <person name="LeVine R."/>
            <person name="Lipovsky A."/>
            <person name="Liu X."/>
            <person name="Liu J."/>
            <person name="Liu S."/>
            <person name="Lokyitsang T."/>
            <person name="Lokyitsang Y."/>
            <person name="Lubonja R."/>
            <person name="Lui A."/>
            <person name="MacDonald P."/>
            <person name="Magnisalis V."/>
            <person name="Maru K."/>
            <person name="Matthews C."/>
            <person name="McCusker W."/>
            <person name="McDonough S."/>
            <person name="Mehta T."/>
            <person name="Meldrim J."/>
            <person name="Meneus L."/>
            <person name="Mihai O."/>
            <person name="Mihalev A."/>
            <person name="Mihova T."/>
            <person name="Mittelman R."/>
            <person name="Mlenga V."/>
            <person name="Montmayeur A."/>
            <person name="Mulrain L."/>
            <person name="Navidi A."/>
            <person name="Naylor J."/>
            <person name="Negash T."/>
            <person name="Nguyen T."/>
            <person name="Nguyen N."/>
            <person name="Nicol R."/>
            <person name="Norbu C."/>
            <person name="Norbu N."/>
            <person name="Novod N."/>
            <person name="O'Neill B."/>
            <person name="Osman S."/>
            <person name="Markiewicz E."/>
            <person name="Oyono O.L."/>
            <person name="Patti C."/>
            <person name="Phunkhang P."/>
            <person name="Pierre F."/>
            <person name="Priest M."/>
            <person name="Raghuraman S."/>
            <person name="Rege F."/>
            <person name="Reyes R."/>
            <person name="Rise C."/>
            <person name="Rogov P."/>
            <person name="Ross K."/>
            <person name="Ryan E."/>
            <person name="Settipalli S."/>
            <person name="Shea T."/>
            <person name="Sherpa N."/>
            <person name="Shi L."/>
            <person name="Shih D."/>
            <person name="Sparrow T."/>
            <person name="Spaulding J."/>
            <person name="Stalker J."/>
            <person name="Stange-Thomann N."/>
            <person name="Stavropoulos S."/>
            <person name="Stone C."/>
            <person name="Strader C."/>
            <person name="Tesfaye S."/>
            <person name="Thomson T."/>
            <person name="Thoulutsang Y."/>
            <person name="Thoulutsang D."/>
            <person name="Topham K."/>
            <person name="Topping I."/>
            <person name="Tsamla T."/>
            <person name="Vassiliev H."/>
            <person name="Vo A."/>
            <person name="Wangchuk T."/>
            <person name="Wangdi T."/>
            <person name="Weiand M."/>
            <person name="Wilkinson J."/>
            <person name="Wilson A."/>
            <person name="Yadav S."/>
            <person name="Young G."/>
            <person name="Yu Q."/>
            <person name="Zembek L."/>
            <person name="Zhong D."/>
            <person name="Zimmer A."/>
            <person name="Zwirko Z."/>
            <person name="Jaffe D.B."/>
            <person name="Alvarez P."/>
            <person name="Brockman W."/>
            <person name="Butler J."/>
            <person name="Chin C."/>
            <person name="Gnerre S."/>
            <person name="Grabherr M."/>
            <person name="Kleber M."/>
            <person name="Mauceli E."/>
            <person name="MacCallum I."/>
        </authorList>
    </citation>
    <scope>NUCLEOTIDE SEQUENCE [LARGE SCALE GENOMIC DNA]</scope>
    <source>
        <strain evidence="6">Tucson 15081-1352.22</strain>
    </source>
</reference>
<dbReference type="InterPro" id="IPR019734">
    <property type="entry name" value="TPR_rpt"/>
</dbReference>
<dbReference type="KEGG" id="dmo:Dmoj_GI22754"/>
<evidence type="ECO:0000313" key="5">
    <source>
        <dbReference type="EMBL" id="EDW15493.1"/>
    </source>
</evidence>
<dbReference type="PROSITE" id="PS50005">
    <property type="entry name" value="TPR"/>
    <property type="match status" value="1"/>
</dbReference>
<dbReference type="EC" id="1.14.11.2" evidence="5"/>
<dbReference type="PhylomeDB" id="B4K8S4"/>
<gene>
    <name evidence="5" type="primary">Dmoj\GI22754</name>
    <name evidence="5" type="ORF">Dmoj_GI22754</name>
</gene>
<dbReference type="Gene3D" id="1.25.40.10">
    <property type="entry name" value="Tetratricopeptide repeat domain"/>
    <property type="match status" value="1"/>
</dbReference>
<dbReference type="PROSITE" id="PS51257">
    <property type="entry name" value="PROKAR_LIPOPROTEIN"/>
    <property type="match status" value="1"/>
</dbReference>
<feature type="signal peptide" evidence="2">
    <location>
        <begin position="1"/>
        <end position="22"/>
    </location>
</feature>
<dbReference type="EC" id="1.13.11.-" evidence="5"/>
<dbReference type="SMR" id="B4K8S4"/>